<sequence>MNRNASLTRPQPLRRDNFSAQRRRTTQEYAWPKVMCLSGVDYFSTLGYQPGIAVAAAGALAPIATLVLVAVTLLGVVPVYRHVAARSPHGLGSISLLESLVAGWRGKFVVLVLLGFAMTDFIITMTLSSADASAHLLGTSNSPWQLPVTLALIAALTAVFLRGFREAVAVATVLVGTFVALTLVVLVAAGVDIAHHPEVFSHWADSLTQRSSNPAMIALLALVVFPKLALGLSGFEAGVSVMPLIRAQDLGQRIVRAKHLLATSAIAMSTLLVVSSWAVSLLIPPEEFAAGGSANGRALAWLAHHELGEGFGHVYDAFTVAILWFAGASAMSGLLALIPKYLPRYGMAPEWAKRSRPMVLILSAIAVAVTLAFRADVDRQAGAYATGVLVVLTAGAAAVTVLLKGWHRKIAGVTFAVLVLTLVVNVVERPDGLRVAAFFIVGIVVISLASRVWRSYEVRGEDATVDATARDILERCARGGEVVLVPWRGLIPLAEKEERVRRLNHLSAADPVFVEIKLRDPSQFAVPIAIKGEVDAEGRAVLIAEATSVPNAVAVTAMEAERIAGLQPDVYFEWSPGTPWREMFRFIFLGTGQNAVVTREMLRRAVPDIERRPRIHLC</sequence>
<evidence type="ECO:0008006" key="4">
    <source>
        <dbReference type="Google" id="ProtNLM"/>
    </source>
</evidence>
<keyword evidence="1" id="KW-0812">Transmembrane</keyword>
<name>A0ABY7U5C2_9CORY</name>
<feature type="transmembrane region" description="Helical" evidence="1">
    <location>
        <begin position="381"/>
        <end position="403"/>
    </location>
</feature>
<keyword evidence="1" id="KW-0472">Membrane</keyword>
<feature type="transmembrane region" description="Helical" evidence="1">
    <location>
        <begin position="215"/>
        <end position="239"/>
    </location>
</feature>
<feature type="transmembrane region" description="Helical" evidence="1">
    <location>
        <begin position="358"/>
        <end position="375"/>
    </location>
</feature>
<feature type="transmembrane region" description="Helical" evidence="1">
    <location>
        <begin position="433"/>
        <end position="453"/>
    </location>
</feature>
<feature type="transmembrane region" description="Helical" evidence="1">
    <location>
        <begin position="142"/>
        <end position="161"/>
    </location>
</feature>
<organism evidence="2 3">
    <name type="scientific">Corynebacterium massiliense DSM 45435</name>
    <dbReference type="NCBI Taxonomy" id="1121364"/>
    <lineage>
        <taxon>Bacteria</taxon>
        <taxon>Bacillati</taxon>
        <taxon>Actinomycetota</taxon>
        <taxon>Actinomycetes</taxon>
        <taxon>Mycobacteriales</taxon>
        <taxon>Corynebacteriaceae</taxon>
        <taxon>Corynebacterium</taxon>
    </lineage>
</organism>
<dbReference type="Gene3D" id="1.20.1740.10">
    <property type="entry name" value="Amino acid/polyamine transporter I"/>
    <property type="match status" value="1"/>
</dbReference>
<gene>
    <name evidence="2" type="ORF">CMASS_02110</name>
</gene>
<dbReference type="Proteomes" id="UP001220064">
    <property type="component" value="Chromosome"/>
</dbReference>
<feature type="transmembrane region" description="Helical" evidence="1">
    <location>
        <begin position="317"/>
        <end position="338"/>
    </location>
</feature>
<evidence type="ECO:0000256" key="1">
    <source>
        <dbReference type="SAM" id="Phobius"/>
    </source>
</evidence>
<feature type="transmembrane region" description="Helical" evidence="1">
    <location>
        <begin position="168"/>
        <end position="195"/>
    </location>
</feature>
<accession>A0ABY7U5C2</accession>
<dbReference type="RefSeq" id="WP_022862685.1">
    <property type="nucleotide sequence ID" value="NZ_ATVG01000003.1"/>
</dbReference>
<keyword evidence="3" id="KW-1185">Reference proteome</keyword>
<reference evidence="2 3" key="1">
    <citation type="submission" date="2020-10" db="EMBL/GenBank/DDBJ databases">
        <title>Complete genome sequence of Corynebacterium massiliense DSM 45435, type strain of Corynebacterium massiliense.</title>
        <authorList>
            <person name="Busche T."/>
            <person name="Kalinowski J."/>
            <person name="Ruckert C."/>
        </authorList>
    </citation>
    <scope>NUCLEOTIDE SEQUENCE [LARGE SCALE GENOMIC DNA]</scope>
    <source>
        <strain evidence="2 3">DSM 45435</strain>
    </source>
</reference>
<feature type="transmembrane region" description="Helical" evidence="1">
    <location>
        <begin position="52"/>
        <end position="77"/>
    </location>
</feature>
<keyword evidence="1" id="KW-1133">Transmembrane helix</keyword>
<feature type="transmembrane region" description="Helical" evidence="1">
    <location>
        <begin position="260"/>
        <end position="283"/>
    </location>
</feature>
<evidence type="ECO:0000313" key="2">
    <source>
        <dbReference type="EMBL" id="WCZ31881.1"/>
    </source>
</evidence>
<dbReference type="EMBL" id="CP063189">
    <property type="protein sequence ID" value="WCZ31881.1"/>
    <property type="molecule type" value="Genomic_DNA"/>
</dbReference>
<feature type="transmembrane region" description="Helical" evidence="1">
    <location>
        <begin position="108"/>
        <end position="130"/>
    </location>
</feature>
<protein>
    <recommendedName>
        <fullName evidence="4">Amino acid transporter</fullName>
    </recommendedName>
</protein>
<feature type="transmembrane region" description="Helical" evidence="1">
    <location>
        <begin position="410"/>
        <end position="427"/>
    </location>
</feature>
<evidence type="ECO:0000313" key="3">
    <source>
        <dbReference type="Proteomes" id="UP001220064"/>
    </source>
</evidence>
<proteinExistence type="predicted"/>